<feature type="compositionally biased region" description="Basic and acidic residues" evidence="1">
    <location>
        <begin position="13"/>
        <end position="24"/>
    </location>
</feature>
<feature type="transmembrane region" description="Helical" evidence="2">
    <location>
        <begin position="31"/>
        <end position="51"/>
    </location>
</feature>
<dbReference type="RefSeq" id="WP_271091420.1">
    <property type="nucleotide sequence ID" value="NZ_JAPJZH010000014.1"/>
</dbReference>
<feature type="transmembrane region" description="Helical" evidence="2">
    <location>
        <begin position="123"/>
        <end position="148"/>
    </location>
</feature>
<accession>A0ABT4VS92</accession>
<feature type="region of interest" description="Disordered" evidence="1">
    <location>
        <begin position="1"/>
        <end position="25"/>
    </location>
</feature>
<evidence type="ECO:0000313" key="3">
    <source>
        <dbReference type="EMBL" id="MDA4847581.1"/>
    </source>
</evidence>
<sequence length="153" mass="15614">MGNAGIGAISRSHIPEGDGERSPRPADLARYALPTGAYLIACAVVICSVQADPLCPSVSFFAGGLTAVAIGLWKTRSGGTATSSLLTGIWLLVGMHTILKVTVAVSGWSYAVPLGCIAAVIRLPAFGVASEATPVFGMVVAVLCICFAHNGRD</sequence>
<protein>
    <submittedName>
        <fullName evidence="3">Uncharacterized protein</fullName>
    </submittedName>
</protein>
<gene>
    <name evidence="3" type="ORF">OOZ53_19625</name>
</gene>
<reference evidence="3" key="1">
    <citation type="submission" date="2022-11" db="EMBL/GenBank/DDBJ databases">
        <title>Hoeflea poritis sp. nov., isolated from scleractinian coral Porites lutea.</title>
        <authorList>
            <person name="Zhang G."/>
            <person name="Wei Q."/>
            <person name="Cai L."/>
        </authorList>
    </citation>
    <scope>NUCLEOTIDE SEQUENCE</scope>
    <source>
        <strain evidence="3">E7-10</strain>
    </source>
</reference>
<name>A0ABT4VS92_9HYPH</name>
<keyword evidence="4" id="KW-1185">Reference proteome</keyword>
<feature type="transmembrane region" description="Helical" evidence="2">
    <location>
        <begin position="85"/>
        <end position="111"/>
    </location>
</feature>
<evidence type="ECO:0000313" key="4">
    <source>
        <dbReference type="Proteomes" id="UP001148313"/>
    </source>
</evidence>
<dbReference type="Proteomes" id="UP001148313">
    <property type="component" value="Unassembled WGS sequence"/>
</dbReference>
<keyword evidence="2" id="KW-0472">Membrane</keyword>
<evidence type="ECO:0000256" key="2">
    <source>
        <dbReference type="SAM" id="Phobius"/>
    </source>
</evidence>
<keyword evidence="2" id="KW-0812">Transmembrane</keyword>
<evidence type="ECO:0000256" key="1">
    <source>
        <dbReference type="SAM" id="MobiDB-lite"/>
    </source>
</evidence>
<comment type="caution">
    <text evidence="3">The sequence shown here is derived from an EMBL/GenBank/DDBJ whole genome shotgun (WGS) entry which is preliminary data.</text>
</comment>
<dbReference type="EMBL" id="JAPJZH010000014">
    <property type="protein sequence ID" value="MDA4847581.1"/>
    <property type="molecule type" value="Genomic_DNA"/>
</dbReference>
<organism evidence="3 4">
    <name type="scientific">Hoeflea poritis</name>
    <dbReference type="NCBI Taxonomy" id="2993659"/>
    <lineage>
        <taxon>Bacteria</taxon>
        <taxon>Pseudomonadati</taxon>
        <taxon>Pseudomonadota</taxon>
        <taxon>Alphaproteobacteria</taxon>
        <taxon>Hyphomicrobiales</taxon>
        <taxon>Rhizobiaceae</taxon>
        <taxon>Hoeflea</taxon>
    </lineage>
</organism>
<proteinExistence type="predicted"/>
<feature type="transmembrane region" description="Helical" evidence="2">
    <location>
        <begin position="57"/>
        <end position="73"/>
    </location>
</feature>
<keyword evidence="2" id="KW-1133">Transmembrane helix</keyword>